<dbReference type="GO" id="GO:0016567">
    <property type="term" value="P:protein ubiquitination"/>
    <property type="evidence" value="ECO:0007669"/>
    <property type="project" value="InterPro"/>
</dbReference>
<protein>
    <recommendedName>
        <fullName evidence="2">RBR-type E3 ubiquitin transferase</fullName>
        <ecNumber evidence="2">2.3.2.31</ecNumber>
    </recommendedName>
</protein>
<evidence type="ECO:0000256" key="7">
    <source>
        <dbReference type="ARBA" id="ARBA00022786"/>
    </source>
</evidence>
<keyword evidence="4" id="KW-0479">Metal-binding</keyword>
<dbReference type="EMBL" id="MU006608">
    <property type="protein sequence ID" value="KAF2742488.1"/>
    <property type="molecule type" value="Genomic_DNA"/>
</dbReference>
<dbReference type="CDD" id="cd20335">
    <property type="entry name" value="BRcat_RBR"/>
    <property type="match status" value="1"/>
</dbReference>
<dbReference type="EC" id="2.3.2.31" evidence="2"/>
<accession>A0A6A6UW53</accession>
<keyword evidence="6" id="KW-0863">Zinc-finger</keyword>
<evidence type="ECO:0000259" key="10">
    <source>
        <dbReference type="PROSITE" id="PS51873"/>
    </source>
</evidence>
<comment type="catalytic activity">
    <reaction evidence="1">
        <text>[E2 ubiquitin-conjugating enzyme]-S-ubiquitinyl-L-cysteine + [acceptor protein]-L-lysine = [E2 ubiquitin-conjugating enzyme]-L-cysteine + [acceptor protein]-N(6)-ubiquitinyl-L-lysine.</text>
        <dbReference type="EC" id="2.3.2.31"/>
    </reaction>
</comment>
<evidence type="ECO:0000256" key="2">
    <source>
        <dbReference type="ARBA" id="ARBA00012251"/>
    </source>
</evidence>
<dbReference type="GO" id="GO:0061630">
    <property type="term" value="F:ubiquitin protein ligase activity"/>
    <property type="evidence" value="ECO:0007669"/>
    <property type="project" value="UniProtKB-EC"/>
</dbReference>
<evidence type="ECO:0000313" key="12">
    <source>
        <dbReference type="Proteomes" id="UP000799440"/>
    </source>
</evidence>
<evidence type="ECO:0000256" key="1">
    <source>
        <dbReference type="ARBA" id="ARBA00001798"/>
    </source>
</evidence>
<gene>
    <name evidence="11" type="ORF">M011DRAFT_268068</name>
</gene>
<evidence type="ECO:0000256" key="3">
    <source>
        <dbReference type="ARBA" id="ARBA00022679"/>
    </source>
</evidence>
<evidence type="ECO:0000313" key="11">
    <source>
        <dbReference type="EMBL" id="KAF2742488.1"/>
    </source>
</evidence>
<dbReference type="SUPFAM" id="SSF57850">
    <property type="entry name" value="RING/U-box"/>
    <property type="match status" value="2"/>
</dbReference>
<keyword evidence="3" id="KW-0808">Transferase</keyword>
<dbReference type="InterPro" id="IPR031127">
    <property type="entry name" value="E3_UB_ligase_RBR"/>
</dbReference>
<dbReference type="CDD" id="cd22584">
    <property type="entry name" value="Rcat_RBR_unk"/>
    <property type="match status" value="1"/>
</dbReference>
<dbReference type="InterPro" id="IPR002867">
    <property type="entry name" value="IBR_dom"/>
</dbReference>
<evidence type="ECO:0000256" key="4">
    <source>
        <dbReference type="ARBA" id="ARBA00022723"/>
    </source>
</evidence>
<organism evidence="11 12">
    <name type="scientific">Sporormia fimetaria CBS 119925</name>
    <dbReference type="NCBI Taxonomy" id="1340428"/>
    <lineage>
        <taxon>Eukaryota</taxon>
        <taxon>Fungi</taxon>
        <taxon>Dikarya</taxon>
        <taxon>Ascomycota</taxon>
        <taxon>Pezizomycotina</taxon>
        <taxon>Dothideomycetes</taxon>
        <taxon>Pleosporomycetidae</taxon>
        <taxon>Pleosporales</taxon>
        <taxon>Sporormiaceae</taxon>
        <taxon>Sporormia</taxon>
    </lineage>
</organism>
<dbReference type="AlphaFoldDB" id="A0A6A6UW53"/>
<evidence type="ECO:0000256" key="5">
    <source>
        <dbReference type="ARBA" id="ARBA00022737"/>
    </source>
</evidence>
<keyword evidence="8" id="KW-0862">Zinc</keyword>
<dbReference type="GO" id="GO:0008270">
    <property type="term" value="F:zinc ion binding"/>
    <property type="evidence" value="ECO:0007669"/>
    <property type="project" value="UniProtKB-KW"/>
</dbReference>
<feature type="domain" description="RING-type" evidence="10">
    <location>
        <begin position="171"/>
        <end position="363"/>
    </location>
</feature>
<evidence type="ECO:0000256" key="9">
    <source>
        <dbReference type="SAM" id="MobiDB-lite"/>
    </source>
</evidence>
<keyword evidence="12" id="KW-1185">Reference proteome</keyword>
<keyword evidence="5" id="KW-0677">Repeat</keyword>
<feature type="region of interest" description="Disordered" evidence="9">
    <location>
        <begin position="23"/>
        <end position="49"/>
    </location>
</feature>
<dbReference type="PROSITE" id="PS51873">
    <property type="entry name" value="TRIAD"/>
    <property type="match status" value="1"/>
</dbReference>
<dbReference type="Pfam" id="PF01485">
    <property type="entry name" value="IBR"/>
    <property type="match status" value="2"/>
</dbReference>
<keyword evidence="7" id="KW-0833">Ubl conjugation pathway</keyword>
<dbReference type="Proteomes" id="UP000799440">
    <property type="component" value="Unassembled WGS sequence"/>
</dbReference>
<dbReference type="Gene3D" id="1.20.120.1750">
    <property type="match status" value="1"/>
</dbReference>
<dbReference type="InterPro" id="IPR044066">
    <property type="entry name" value="TRIAD_supradom"/>
</dbReference>
<proteinExistence type="predicted"/>
<sequence length="457" mass="52596">MSTREMDTLDDDIAALTLQIEELHEHESKKKGKHRADQVPDTETASSKQLSELEARLSYLKDLRLAHSIANAVDTDEEVIAALIESERQAEEDRAYAILISSENPELEDPPSPLRSTDRTRQEPMDAELARQMDELCVNGDAPSEEGEVQAVPSVPYAQRQARAIGNLSLERFQCCACTERFRWDSITTLECGDRYCAPCLTRVILRAVHDRNLACLPPRCHGTLIPKEVIVKTLTADDLVEFQNTEVEKETSDKTYCSGPDCGRFIDPRYILGDEATCPRCQTKTCHICKNASHLLDCPQDTELQATLDLGNALQWKRCYSCRALVERDVGCNHMTCLCGAEFCYVCRAPWVPRQCTCDLWEEENLIRRAEVLVDRVAPVALPVFERDRLRVHFQDELRENEHCEHSGRRKFERVEWGRPRRGFQCEMCEARHWKYILRCRRCRMDLCEDCRRNRV</sequence>
<reference evidence="11" key="1">
    <citation type="journal article" date="2020" name="Stud. Mycol.">
        <title>101 Dothideomycetes genomes: a test case for predicting lifestyles and emergence of pathogens.</title>
        <authorList>
            <person name="Haridas S."/>
            <person name="Albert R."/>
            <person name="Binder M."/>
            <person name="Bloem J."/>
            <person name="Labutti K."/>
            <person name="Salamov A."/>
            <person name="Andreopoulos B."/>
            <person name="Baker S."/>
            <person name="Barry K."/>
            <person name="Bills G."/>
            <person name="Bluhm B."/>
            <person name="Cannon C."/>
            <person name="Castanera R."/>
            <person name="Culley D."/>
            <person name="Daum C."/>
            <person name="Ezra D."/>
            <person name="Gonzalez J."/>
            <person name="Henrissat B."/>
            <person name="Kuo A."/>
            <person name="Liang C."/>
            <person name="Lipzen A."/>
            <person name="Lutzoni F."/>
            <person name="Magnuson J."/>
            <person name="Mondo S."/>
            <person name="Nolan M."/>
            <person name="Ohm R."/>
            <person name="Pangilinan J."/>
            <person name="Park H.-J."/>
            <person name="Ramirez L."/>
            <person name="Alfaro M."/>
            <person name="Sun H."/>
            <person name="Tritt A."/>
            <person name="Yoshinaga Y."/>
            <person name="Zwiers L.-H."/>
            <person name="Turgeon B."/>
            <person name="Goodwin S."/>
            <person name="Spatafora J."/>
            <person name="Crous P."/>
            <person name="Grigoriev I."/>
        </authorList>
    </citation>
    <scope>NUCLEOTIDE SEQUENCE</scope>
    <source>
        <strain evidence="11">CBS 119925</strain>
    </source>
</reference>
<dbReference type="OrthoDB" id="10009520at2759"/>
<dbReference type="PANTHER" id="PTHR11685">
    <property type="entry name" value="RBR FAMILY RING FINGER AND IBR DOMAIN-CONTAINING"/>
    <property type="match status" value="1"/>
</dbReference>
<name>A0A6A6UW53_9PLEO</name>
<evidence type="ECO:0000256" key="8">
    <source>
        <dbReference type="ARBA" id="ARBA00022833"/>
    </source>
</evidence>
<evidence type="ECO:0000256" key="6">
    <source>
        <dbReference type="ARBA" id="ARBA00022771"/>
    </source>
</evidence>
<feature type="region of interest" description="Disordered" evidence="9">
    <location>
        <begin position="101"/>
        <end position="121"/>
    </location>
</feature>